<evidence type="ECO:0000256" key="9">
    <source>
        <dbReference type="PROSITE-ProRule" id="PRU00284"/>
    </source>
</evidence>
<evidence type="ECO:0000256" key="3">
    <source>
        <dbReference type="ARBA" id="ARBA00022500"/>
    </source>
</evidence>
<dbReference type="InterPro" id="IPR033479">
    <property type="entry name" value="dCache_1"/>
</dbReference>
<dbReference type="PROSITE" id="PS50885">
    <property type="entry name" value="HAMP"/>
    <property type="match status" value="1"/>
</dbReference>
<dbReference type="Pfam" id="PF02743">
    <property type="entry name" value="dCache_1"/>
    <property type="match status" value="1"/>
</dbReference>
<evidence type="ECO:0000256" key="6">
    <source>
        <dbReference type="ARBA" id="ARBA00023136"/>
    </source>
</evidence>
<evidence type="ECO:0000256" key="10">
    <source>
        <dbReference type="SAM" id="Phobius"/>
    </source>
</evidence>
<accession>A0A4V3HHF2</accession>
<comment type="caution">
    <text evidence="13">The sequence shown here is derived from an EMBL/GenBank/DDBJ whole genome shotgun (WGS) entry which is preliminary data.</text>
</comment>
<dbReference type="Proteomes" id="UP000295066">
    <property type="component" value="Unassembled WGS sequence"/>
</dbReference>
<evidence type="ECO:0000256" key="7">
    <source>
        <dbReference type="ARBA" id="ARBA00023224"/>
    </source>
</evidence>
<evidence type="ECO:0000256" key="5">
    <source>
        <dbReference type="ARBA" id="ARBA00022989"/>
    </source>
</evidence>
<keyword evidence="2" id="KW-1003">Cell membrane</keyword>
<dbReference type="PANTHER" id="PTHR32089">
    <property type="entry name" value="METHYL-ACCEPTING CHEMOTAXIS PROTEIN MCPB"/>
    <property type="match status" value="1"/>
</dbReference>
<dbReference type="AlphaFoldDB" id="A0A4V3HHF2"/>
<evidence type="ECO:0000256" key="2">
    <source>
        <dbReference type="ARBA" id="ARBA00022475"/>
    </source>
</evidence>
<dbReference type="CDD" id="cd11386">
    <property type="entry name" value="MCP_signal"/>
    <property type="match status" value="1"/>
</dbReference>
<dbReference type="PROSITE" id="PS50111">
    <property type="entry name" value="CHEMOTAXIS_TRANSDUC_2"/>
    <property type="match status" value="1"/>
</dbReference>
<name>A0A4V3HHF2_9BACT</name>
<sequence>MNTLRGRLLGIFLVLSLGGLAVIGFLAVSSSNRALVAAAEKEGLALGKGLAVESDMFFRERLNFLILQSQRNVVRSMEWETQKPGLAEASKIYGDIVDIWVVSPDGSEKHLTGAMTDFSGSDGVKKVLSDGKTYVSPVTVVKSAGKNAVIFAVPVESQGKRAGVLAAAFDVAGLDGFLAPVRWGATGYAYVTDRLGIITAHPNKGHIGVLDTSKAAGAITPELADAMKKGLAGQQGLAAYFFEGDDKYVAFFPVPTVGGVLGMTSTVAEFLAPVRAIRNTVIIAAVVVALLVIAVSLWMAGSIAAPIRRVAEKMELVAAGDLTSTVDLRSSLAEVRLLVDGINSMITLVAGAMKEISKSSRDVLARAEDMSAAAEESTASIEEVMAMAEKASANTESAAASVEETNAGVEEVAAGAQAGAKAAVEAGEEAAHISDAAQKGGRAVEDMAGLISETARAGEEVSSAVTNLAGTVKNISGFVSIITSIADQTNLLALNAAIEAARAGEAGRGFAVVAEEVRKLAEESNRAAGEVGKLIGEISSRTDSALRDSANSSKILKDLVARADETSTLIAGVVRRVNNVAENIQTIAATMEEQSASAEEMTAGMDNVAKSSGEIAEQVSGIAGAMQEQSKVVESIASASEDLVNLSSAMERAVSRFRTGEEVGGLVPVSAVSAKRKK</sequence>
<keyword evidence="6 10" id="KW-0472">Membrane</keyword>
<evidence type="ECO:0000313" key="13">
    <source>
        <dbReference type="EMBL" id="TDY64881.1"/>
    </source>
</evidence>
<keyword evidence="14" id="KW-1185">Reference proteome</keyword>
<evidence type="ECO:0000256" key="8">
    <source>
        <dbReference type="ARBA" id="ARBA00029447"/>
    </source>
</evidence>
<evidence type="ECO:0000313" key="14">
    <source>
        <dbReference type="Proteomes" id="UP000295066"/>
    </source>
</evidence>
<dbReference type="EMBL" id="SORI01000001">
    <property type="protein sequence ID" value="TDY64881.1"/>
    <property type="molecule type" value="Genomic_DNA"/>
</dbReference>
<evidence type="ECO:0000259" key="11">
    <source>
        <dbReference type="PROSITE" id="PS50111"/>
    </source>
</evidence>
<feature type="transmembrane region" description="Helical" evidence="10">
    <location>
        <begin position="281"/>
        <end position="305"/>
    </location>
</feature>
<dbReference type="SMART" id="SM00283">
    <property type="entry name" value="MA"/>
    <property type="match status" value="1"/>
</dbReference>
<dbReference type="Pfam" id="PF00015">
    <property type="entry name" value="MCPsignal"/>
    <property type="match status" value="1"/>
</dbReference>
<dbReference type="SMART" id="SM00304">
    <property type="entry name" value="HAMP"/>
    <property type="match status" value="1"/>
</dbReference>
<dbReference type="RefSeq" id="WP_166669930.1">
    <property type="nucleotide sequence ID" value="NZ_SORI01000001.1"/>
</dbReference>
<evidence type="ECO:0000256" key="4">
    <source>
        <dbReference type="ARBA" id="ARBA00022692"/>
    </source>
</evidence>
<protein>
    <submittedName>
        <fullName evidence="13">Methyl-accepting chemotaxis sensory transducer with Cache sensor</fullName>
    </submittedName>
</protein>
<dbReference type="Gene3D" id="6.10.340.10">
    <property type="match status" value="1"/>
</dbReference>
<reference evidence="13 14" key="1">
    <citation type="submission" date="2019-03" db="EMBL/GenBank/DDBJ databases">
        <title>Genomic Encyclopedia of Type Strains, Phase IV (KMG-IV): sequencing the most valuable type-strain genomes for metagenomic binning, comparative biology and taxonomic classification.</title>
        <authorList>
            <person name="Goeker M."/>
        </authorList>
    </citation>
    <scope>NUCLEOTIDE SEQUENCE [LARGE SCALE GENOMIC DNA]</scope>
    <source>
        <strain evidence="13 14">DSM 25964</strain>
    </source>
</reference>
<dbReference type="GO" id="GO:0005886">
    <property type="term" value="C:plasma membrane"/>
    <property type="evidence" value="ECO:0007669"/>
    <property type="project" value="UniProtKB-SubCell"/>
</dbReference>
<dbReference type="GO" id="GO:0006935">
    <property type="term" value="P:chemotaxis"/>
    <property type="evidence" value="ECO:0007669"/>
    <property type="project" value="UniProtKB-KW"/>
</dbReference>
<organism evidence="13 14">
    <name type="scientific">Aminivibrio pyruvatiphilus</name>
    <dbReference type="NCBI Taxonomy" id="1005740"/>
    <lineage>
        <taxon>Bacteria</taxon>
        <taxon>Thermotogati</taxon>
        <taxon>Synergistota</taxon>
        <taxon>Synergistia</taxon>
        <taxon>Synergistales</taxon>
        <taxon>Aminobacteriaceae</taxon>
        <taxon>Aminivibrio</taxon>
    </lineage>
</organism>
<dbReference type="SUPFAM" id="SSF58104">
    <property type="entry name" value="Methyl-accepting chemotaxis protein (MCP) signaling domain"/>
    <property type="match status" value="1"/>
</dbReference>
<proteinExistence type="inferred from homology"/>
<dbReference type="CDD" id="cd12912">
    <property type="entry name" value="PDC2_MCP_like"/>
    <property type="match status" value="1"/>
</dbReference>
<gene>
    <name evidence="13" type="ORF">C8D99_10127</name>
</gene>
<dbReference type="Pfam" id="PF00672">
    <property type="entry name" value="HAMP"/>
    <property type="match status" value="1"/>
</dbReference>
<dbReference type="CDD" id="cd06225">
    <property type="entry name" value="HAMP"/>
    <property type="match status" value="1"/>
</dbReference>
<keyword evidence="3" id="KW-0145">Chemotaxis</keyword>
<dbReference type="GO" id="GO:0007165">
    <property type="term" value="P:signal transduction"/>
    <property type="evidence" value="ECO:0007669"/>
    <property type="project" value="UniProtKB-KW"/>
</dbReference>
<keyword evidence="7 9" id="KW-0807">Transducer</keyword>
<comment type="subcellular location">
    <subcellularLocation>
        <location evidence="1">Cell membrane</location>
        <topology evidence="1">Multi-pass membrane protein</topology>
    </subcellularLocation>
</comment>
<dbReference type="Gene3D" id="1.10.287.950">
    <property type="entry name" value="Methyl-accepting chemotaxis protein"/>
    <property type="match status" value="1"/>
</dbReference>
<dbReference type="Gene3D" id="3.30.450.20">
    <property type="entry name" value="PAS domain"/>
    <property type="match status" value="1"/>
</dbReference>
<keyword evidence="5 10" id="KW-1133">Transmembrane helix</keyword>
<feature type="domain" description="HAMP" evidence="12">
    <location>
        <begin position="301"/>
        <end position="354"/>
    </location>
</feature>
<dbReference type="PANTHER" id="PTHR32089:SF112">
    <property type="entry name" value="LYSOZYME-LIKE PROTEIN-RELATED"/>
    <property type="match status" value="1"/>
</dbReference>
<dbReference type="InterPro" id="IPR004089">
    <property type="entry name" value="MCPsignal_dom"/>
</dbReference>
<evidence type="ECO:0000259" key="12">
    <source>
        <dbReference type="PROSITE" id="PS50885"/>
    </source>
</evidence>
<dbReference type="InterPro" id="IPR003660">
    <property type="entry name" value="HAMP_dom"/>
</dbReference>
<keyword evidence="4 10" id="KW-0812">Transmembrane</keyword>
<comment type="similarity">
    <text evidence="8">Belongs to the methyl-accepting chemotaxis (MCP) protein family.</text>
</comment>
<evidence type="ECO:0000256" key="1">
    <source>
        <dbReference type="ARBA" id="ARBA00004651"/>
    </source>
</evidence>
<feature type="domain" description="Methyl-accepting transducer" evidence="11">
    <location>
        <begin position="373"/>
        <end position="609"/>
    </location>
</feature>